<evidence type="ECO:0000256" key="5">
    <source>
        <dbReference type="ARBA" id="ARBA00023002"/>
    </source>
</evidence>
<dbReference type="Proteomes" id="UP000656804">
    <property type="component" value="Unassembled WGS sequence"/>
</dbReference>
<feature type="domain" description="Acyl-CoA dehydrogenase/oxidase C-terminal" evidence="6">
    <location>
        <begin position="209"/>
        <end position="319"/>
    </location>
</feature>
<dbReference type="InterPro" id="IPR009100">
    <property type="entry name" value="AcylCoA_DH/oxidase_NM_dom_sf"/>
</dbReference>
<evidence type="ECO:0000259" key="6">
    <source>
        <dbReference type="Pfam" id="PF00441"/>
    </source>
</evidence>
<sequence>MSDHLLEIEDLVLDVVSRSDSGQAGPAQPSAVGEHGLDASSWKVLCDLGLVSLALPESLGGSGGGLREAAAVVRAGALLPMPLADAAMLAAPLLAAGSLPWPGGVVTATIAGVELDVRVEGEHLCLSGPLRRVPWLRDSDHVVVSVAGEAGTGGLVAVLASPASDDLEQGRNLAGEPRDTWHLEAVRATAWAPAPDLGPDEVRRLAGLARASQIAGAASAVLSRTLDYTRERIQFGRPLAALQAVQQRTALVAGEVTRARVVTDAAAAALDAEDSRAALLCAVAACEASSSVREVAAAGHQLHGAMGWTTEYPLGRATTRLWSWRDEYGDETAWAQVVAETVAAGPDVWTVITGSDEPEQEGRAT</sequence>
<dbReference type="Gene3D" id="1.10.540.10">
    <property type="entry name" value="Acyl-CoA dehydrogenase/oxidase, N-terminal domain"/>
    <property type="match status" value="1"/>
</dbReference>
<evidence type="ECO:0000313" key="7">
    <source>
        <dbReference type="EMBL" id="MBF4163290.1"/>
    </source>
</evidence>
<dbReference type="InterPro" id="IPR036250">
    <property type="entry name" value="AcylCo_DH-like_C"/>
</dbReference>
<keyword evidence="3" id="KW-0285">Flavoprotein</keyword>
<dbReference type="GO" id="GO:0003995">
    <property type="term" value="F:acyl-CoA dehydrogenase activity"/>
    <property type="evidence" value="ECO:0007669"/>
    <property type="project" value="TreeGrafter"/>
</dbReference>
<dbReference type="EMBL" id="JADIVZ010000010">
    <property type="protein sequence ID" value="MBF4163290.1"/>
    <property type="molecule type" value="Genomic_DNA"/>
</dbReference>
<dbReference type="AlphaFoldDB" id="A0A930V3Z6"/>
<keyword evidence="5" id="KW-0560">Oxidoreductase</keyword>
<keyword evidence="8" id="KW-1185">Reference proteome</keyword>
<dbReference type="SUPFAM" id="SSF56645">
    <property type="entry name" value="Acyl-CoA dehydrogenase NM domain-like"/>
    <property type="match status" value="1"/>
</dbReference>
<dbReference type="PANTHER" id="PTHR43884">
    <property type="entry name" value="ACYL-COA DEHYDROGENASE"/>
    <property type="match status" value="1"/>
</dbReference>
<evidence type="ECO:0000256" key="3">
    <source>
        <dbReference type="ARBA" id="ARBA00022630"/>
    </source>
</evidence>
<proteinExistence type="inferred from homology"/>
<dbReference type="PANTHER" id="PTHR43884:SF20">
    <property type="entry name" value="ACYL-COA DEHYDROGENASE FADE28"/>
    <property type="match status" value="1"/>
</dbReference>
<protein>
    <submittedName>
        <fullName evidence="7">Acyl-CoA dehydrogenase</fullName>
    </submittedName>
</protein>
<dbReference type="GO" id="GO:0050660">
    <property type="term" value="F:flavin adenine dinucleotide binding"/>
    <property type="evidence" value="ECO:0007669"/>
    <property type="project" value="InterPro"/>
</dbReference>
<accession>A0A930V3Z6</accession>
<dbReference type="InterPro" id="IPR037069">
    <property type="entry name" value="AcylCoA_DH/ox_N_sf"/>
</dbReference>
<evidence type="ECO:0000256" key="4">
    <source>
        <dbReference type="ARBA" id="ARBA00022827"/>
    </source>
</evidence>
<keyword evidence="4" id="KW-0274">FAD</keyword>
<gene>
    <name evidence="7" type="ORF">ISG29_16490</name>
</gene>
<comment type="cofactor">
    <cofactor evidence="1">
        <name>FAD</name>
        <dbReference type="ChEBI" id="CHEBI:57692"/>
    </cofactor>
</comment>
<comment type="similarity">
    <text evidence="2">Belongs to the acyl-CoA dehydrogenase family.</text>
</comment>
<evidence type="ECO:0000256" key="1">
    <source>
        <dbReference type="ARBA" id="ARBA00001974"/>
    </source>
</evidence>
<reference evidence="7" key="1">
    <citation type="submission" date="2020-11" db="EMBL/GenBank/DDBJ databases">
        <title>Nocardioides sp. CBS4Y-1, whole genome shotgun sequence.</title>
        <authorList>
            <person name="Tuo L."/>
        </authorList>
    </citation>
    <scope>NUCLEOTIDE SEQUENCE</scope>
    <source>
        <strain evidence="7">CBS4Y-1</strain>
    </source>
</reference>
<organism evidence="7 8">
    <name type="scientific">Nocardioides acrostichi</name>
    <dbReference type="NCBI Taxonomy" id="2784339"/>
    <lineage>
        <taxon>Bacteria</taxon>
        <taxon>Bacillati</taxon>
        <taxon>Actinomycetota</taxon>
        <taxon>Actinomycetes</taxon>
        <taxon>Propionibacteriales</taxon>
        <taxon>Nocardioidaceae</taxon>
        <taxon>Nocardioides</taxon>
    </lineage>
</organism>
<dbReference type="SUPFAM" id="SSF47203">
    <property type="entry name" value="Acyl-CoA dehydrogenase C-terminal domain-like"/>
    <property type="match status" value="1"/>
</dbReference>
<comment type="caution">
    <text evidence="7">The sequence shown here is derived from an EMBL/GenBank/DDBJ whole genome shotgun (WGS) entry which is preliminary data.</text>
</comment>
<evidence type="ECO:0000313" key="8">
    <source>
        <dbReference type="Proteomes" id="UP000656804"/>
    </source>
</evidence>
<dbReference type="InterPro" id="IPR009075">
    <property type="entry name" value="AcylCo_DH/oxidase_C"/>
</dbReference>
<dbReference type="Pfam" id="PF00441">
    <property type="entry name" value="Acyl-CoA_dh_1"/>
    <property type="match status" value="1"/>
</dbReference>
<name>A0A930V3Z6_9ACTN</name>
<dbReference type="Gene3D" id="1.20.140.10">
    <property type="entry name" value="Butyryl-CoA Dehydrogenase, subunit A, domain 3"/>
    <property type="match status" value="1"/>
</dbReference>
<dbReference type="RefSeq" id="WP_194504541.1">
    <property type="nucleotide sequence ID" value="NZ_JADIVZ010000010.1"/>
</dbReference>
<evidence type="ECO:0000256" key="2">
    <source>
        <dbReference type="ARBA" id="ARBA00009347"/>
    </source>
</evidence>